<dbReference type="AlphaFoldDB" id="A0A8H7NYK1"/>
<accession>A0A8H7NYK1</accession>
<gene>
    <name evidence="1" type="ORF">IEO21_07416</name>
</gene>
<sequence>MNIASVDNDVLACILAFVSPRDALQLAPTCRALYPHAIARLLSEIDFSGKALPPVREHQFPHTSTWDDEFDFVDESDPELVNEDDLYWRPEWQDPPRQHNTALDRLDRLKPQPGCLRVDPNRVTAFCRFVLVDVAQRAPCIKVLRLSGLAFLQVTVAEDDPDGAIGNRILRALHNNVFNYVFKDENVEFQRDYSSAVLFADVLRHATGVKNLYLRDVDEVLEGQPSLADAFADLPHVEVVMLDQGPGLPPIQMMSRMTSSPRELEVRDWYGKPTYAVQSAAPAVLLVNEAKHVSLTPSQIDSLVRTISSLRFLQLNSSFLPTALAGFFDLIHHLPLIGLSIVLSSTRPVMRDPERREIVLVAARSIPTLRYMEFGIGRRRIRHKYQLWDRHRSLRPVWHEIIRSENEPELRQLSVEEGYGIYREMLKLDRD</sequence>
<proteinExistence type="predicted"/>
<comment type="caution">
    <text evidence="1">The sequence shown here is derived from an EMBL/GenBank/DDBJ whole genome shotgun (WGS) entry which is preliminary data.</text>
</comment>
<evidence type="ECO:0008006" key="3">
    <source>
        <dbReference type="Google" id="ProtNLM"/>
    </source>
</evidence>
<protein>
    <recommendedName>
        <fullName evidence="3">F-box domain-containing protein</fullName>
    </recommendedName>
</protein>
<reference evidence="1" key="1">
    <citation type="submission" date="2020-11" db="EMBL/GenBank/DDBJ databases">
        <authorList>
            <person name="Koelle M."/>
            <person name="Horta M.A.C."/>
            <person name="Nowrousian M."/>
            <person name="Ohm R.A."/>
            <person name="Benz P."/>
            <person name="Pilgard A."/>
        </authorList>
    </citation>
    <scope>NUCLEOTIDE SEQUENCE</scope>
    <source>
        <strain evidence="1">FPRL280</strain>
    </source>
</reference>
<organism evidence="1 2">
    <name type="scientific">Rhodonia placenta</name>
    <dbReference type="NCBI Taxonomy" id="104341"/>
    <lineage>
        <taxon>Eukaryota</taxon>
        <taxon>Fungi</taxon>
        <taxon>Dikarya</taxon>
        <taxon>Basidiomycota</taxon>
        <taxon>Agaricomycotina</taxon>
        <taxon>Agaricomycetes</taxon>
        <taxon>Polyporales</taxon>
        <taxon>Adustoporiaceae</taxon>
        <taxon>Rhodonia</taxon>
    </lineage>
</organism>
<dbReference type="EMBL" id="JADOXO010000207">
    <property type="protein sequence ID" value="KAF9809375.1"/>
    <property type="molecule type" value="Genomic_DNA"/>
</dbReference>
<evidence type="ECO:0000313" key="2">
    <source>
        <dbReference type="Proteomes" id="UP000639403"/>
    </source>
</evidence>
<dbReference type="Proteomes" id="UP000639403">
    <property type="component" value="Unassembled WGS sequence"/>
</dbReference>
<name>A0A8H7NYK1_9APHY</name>
<reference evidence="1" key="2">
    <citation type="journal article" name="Front. Microbiol.">
        <title>Degradative Capacity of Two Strains of Rhodonia placenta: From Phenotype to Genotype.</title>
        <authorList>
            <person name="Kolle M."/>
            <person name="Horta M.A.C."/>
            <person name="Nowrousian M."/>
            <person name="Ohm R.A."/>
            <person name="Benz J.P."/>
            <person name="Pilgard A."/>
        </authorList>
    </citation>
    <scope>NUCLEOTIDE SEQUENCE</scope>
    <source>
        <strain evidence="1">FPRL280</strain>
    </source>
</reference>
<evidence type="ECO:0000313" key="1">
    <source>
        <dbReference type="EMBL" id="KAF9809375.1"/>
    </source>
</evidence>